<dbReference type="InterPro" id="IPR027469">
    <property type="entry name" value="Cation_efflux_TMD_sf"/>
</dbReference>
<accession>A0ABD6EUS6</accession>
<evidence type="ECO:0000256" key="9">
    <source>
        <dbReference type="SAM" id="Phobius"/>
    </source>
</evidence>
<dbReference type="PANTHER" id="PTHR11562:SF17">
    <property type="entry name" value="RE54080P-RELATED"/>
    <property type="match status" value="1"/>
</dbReference>
<feature type="transmembrane region" description="Helical" evidence="9">
    <location>
        <begin position="36"/>
        <end position="58"/>
    </location>
</feature>
<keyword evidence="3" id="KW-0813">Transport</keyword>
<dbReference type="SUPFAM" id="SSF160240">
    <property type="entry name" value="Cation efflux protein cytoplasmic domain-like"/>
    <property type="match status" value="1"/>
</dbReference>
<dbReference type="GO" id="GO:0016020">
    <property type="term" value="C:membrane"/>
    <property type="evidence" value="ECO:0007669"/>
    <property type="project" value="UniProtKB-SubCell"/>
</dbReference>
<dbReference type="InterPro" id="IPR058533">
    <property type="entry name" value="Cation_efflux_TM"/>
</dbReference>
<organism evidence="12 13">
    <name type="scientific">Gnathostoma spinigerum</name>
    <dbReference type="NCBI Taxonomy" id="75299"/>
    <lineage>
        <taxon>Eukaryota</taxon>
        <taxon>Metazoa</taxon>
        <taxon>Ecdysozoa</taxon>
        <taxon>Nematoda</taxon>
        <taxon>Chromadorea</taxon>
        <taxon>Rhabditida</taxon>
        <taxon>Spirurina</taxon>
        <taxon>Gnathostomatomorpha</taxon>
        <taxon>Gnathostomatoidea</taxon>
        <taxon>Gnathostomatidae</taxon>
        <taxon>Gnathostoma</taxon>
    </lineage>
</organism>
<feature type="domain" description="Cation efflux protein cytoplasmic" evidence="11">
    <location>
        <begin position="62"/>
        <end position="137"/>
    </location>
</feature>
<evidence type="ECO:0000256" key="2">
    <source>
        <dbReference type="ARBA" id="ARBA00008873"/>
    </source>
</evidence>
<name>A0ABD6EUS6_9BILA</name>
<sequence length="151" mass="17123">MIHVFGDLIQSVGVLIASLLILWRPSWSVVDPICTIIFSFIVLCTTIYIVRDALIVLLEGKPSNISFREVFDALENIEGVKKVHDLRIWSLTMDKVTLSVHLEVSNDADSQKVLEETTKMLRNVYNVHESTVQIEGYSAIMQNCYQCIPPK</sequence>
<evidence type="ECO:0000256" key="6">
    <source>
        <dbReference type="ARBA" id="ARBA00022989"/>
    </source>
</evidence>
<dbReference type="Pfam" id="PF16916">
    <property type="entry name" value="ZT_dimer"/>
    <property type="match status" value="1"/>
</dbReference>
<dbReference type="InterPro" id="IPR027470">
    <property type="entry name" value="Cation_efflux_CTD"/>
</dbReference>
<dbReference type="PANTHER" id="PTHR11562">
    <property type="entry name" value="CATION EFFLUX PROTEIN/ ZINC TRANSPORTER"/>
    <property type="match status" value="1"/>
</dbReference>
<keyword evidence="5" id="KW-0864">Zinc transport</keyword>
<evidence type="ECO:0000256" key="3">
    <source>
        <dbReference type="ARBA" id="ARBA00022448"/>
    </source>
</evidence>
<dbReference type="InterPro" id="IPR036837">
    <property type="entry name" value="Cation_efflux_CTD_sf"/>
</dbReference>
<dbReference type="InterPro" id="IPR002524">
    <property type="entry name" value="Cation_efflux"/>
</dbReference>
<dbReference type="NCBIfam" id="TIGR01297">
    <property type="entry name" value="CDF"/>
    <property type="match status" value="1"/>
</dbReference>
<dbReference type="SUPFAM" id="SSF161111">
    <property type="entry name" value="Cation efflux protein transmembrane domain-like"/>
    <property type="match status" value="1"/>
</dbReference>
<keyword evidence="6 9" id="KW-1133">Transmembrane helix</keyword>
<dbReference type="InterPro" id="IPR050681">
    <property type="entry name" value="CDF/SLC30A"/>
</dbReference>
<evidence type="ECO:0000256" key="4">
    <source>
        <dbReference type="ARBA" id="ARBA00022692"/>
    </source>
</evidence>
<evidence type="ECO:0000313" key="13">
    <source>
        <dbReference type="Proteomes" id="UP001608902"/>
    </source>
</evidence>
<evidence type="ECO:0000256" key="5">
    <source>
        <dbReference type="ARBA" id="ARBA00022906"/>
    </source>
</evidence>
<dbReference type="Gene3D" id="1.20.1510.10">
    <property type="entry name" value="Cation efflux protein transmembrane domain"/>
    <property type="match status" value="1"/>
</dbReference>
<dbReference type="AlphaFoldDB" id="A0ABD6EUS6"/>
<keyword evidence="13" id="KW-1185">Reference proteome</keyword>
<keyword evidence="4 9" id="KW-0812">Transmembrane</keyword>
<evidence type="ECO:0000259" key="11">
    <source>
        <dbReference type="Pfam" id="PF16916"/>
    </source>
</evidence>
<keyword evidence="5" id="KW-0862">Zinc</keyword>
<reference evidence="12 13" key="1">
    <citation type="submission" date="2024-08" db="EMBL/GenBank/DDBJ databases">
        <title>Gnathostoma spinigerum genome.</title>
        <authorList>
            <person name="Gonzalez-Bertolin B."/>
            <person name="Monzon S."/>
            <person name="Zaballos A."/>
            <person name="Jimenez P."/>
            <person name="Dekumyoy P."/>
            <person name="Varona S."/>
            <person name="Cuesta I."/>
            <person name="Sumanam S."/>
            <person name="Adisakwattana P."/>
            <person name="Gasser R.B."/>
            <person name="Hernandez-Gonzalez A."/>
            <person name="Young N.D."/>
            <person name="Perteguer M.J."/>
        </authorList>
    </citation>
    <scope>NUCLEOTIDE SEQUENCE [LARGE SCALE GENOMIC DNA]</scope>
    <source>
        <strain evidence="12">AL3</strain>
        <tissue evidence="12">Liver</tissue>
    </source>
</reference>
<comment type="caution">
    <text evidence="12">The sequence shown here is derived from an EMBL/GenBank/DDBJ whole genome shotgun (WGS) entry which is preliminary data.</text>
</comment>
<dbReference type="Proteomes" id="UP001608902">
    <property type="component" value="Unassembled WGS sequence"/>
</dbReference>
<keyword evidence="8 9" id="KW-0472">Membrane</keyword>
<feature type="transmembrane region" description="Helical" evidence="9">
    <location>
        <begin position="12"/>
        <end position="30"/>
    </location>
</feature>
<evidence type="ECO:0000256" key="8">
    <source>
        <dbReference type="ARBA" id="ARBA00023136"/>
    </source>
</evidence>
<feature type="domain" description="Cation efflux protein transmembrane" evidence="10">
    <location>
        <begin position="1"/>
        <end position="58"/>
    </location>
</feature>
<comment type="similarity">
    <text evidence="2">Belongs to the cation diffusion facilitator (CDF) transporter (TC 2.A.4) family. SLC30A subfamily.</text>
</comment>
<comment type="subcellular location">
    <subcellularLocation>
        <location evidence="1">Membrane</location>
        <topology evidence="1">Multi-pass membrane protein</topology>
    </subcellularLocation>
</comment>
<evidence type="ECO:0000313" key="12">
    <source>
        <dbReference type="EMBL" id="MFH4983720.1"/>
    </source>
</evidence>
<dbReference type="Pfam" id="PF01545">
    <property type="entry name" value="Cation_efflux"/>
    <property type="match status" value="1"/>
</dbReference>
<protein>
    <submittedName>
        <fullName evidence="12">Uncharacterized protein</fullName>
    </submittedName>
</protein>
<dbReference type="EMBL" id="JBGFUD010013472">
    <property type="protein sequence ID" value="MFH4983720.1"/>
    <property type="molecule type" value="Genomic_DNA"/>
</dbReference>
<evidence type="ECO:0000256" key="7">
    <source>
        <dbReference type="ARBA" id="ARBA00023065"/>
    </source>
</evidence>
<dbReference type="GO" id="GO:0006829">
    <property type="term" value="P:zinc ion transport"/>
    <property type="evidence" value="ECO:0007669"/>
    <property type="project" value="UniProtKB-KW"/>
</dbReference>
<keyword evidence="7" id="KW-0406">Ion transport</keyword>
<evidence type="ECO:0000259" key="10">
    <source>
        <dbReference type="Pfam" id="PF01545"/>
    </source>
</evidence>
<proteinExistence type="inferred from homology"/>
<evidence type="ECO:0000256" key="1">
    <source>
        <dbReference type="ARBA" id="ARBA00004141"/>
    </source>
</evidence>
<gene>
    <name evidence="12" type="ORF">AB6A40_010429</name>
</gene>